<proteinExistence type="predicted"/>
<feature type="transmembrane region" description="Helical" evidence="1">
    <location>
        <begin position="304"/>
        <end position="325"/>
    </location>
</feature>
<protein>
    <submittedName>
        <fullName evidence="2">Ethanolamine utilization protein EutH</fullName>
    </submittedName>
</protein>
<dbReference type="Pfam" id="PF04346">
    <property type="entry name" value="EutH"/>
    <property type="match status" value="1"/>
</dbReference>
<evidence type="ECO:0000256" key="1">
    <source>
        <dbReference type="SAM" id="Phobius"/>
    </source>
</evidence>
<dbReference type="RefSeq" id="WP_216437558.1">
    <property type="nucleotide sequence ID" value="NZ_JAHLQF010000001.1"/>
</dbReference>
<evidence type="ECO:0000313" key="2">
    <source>
        <dbReference type="EMBL" id="MBU5483158.1"/>
    </source>
</evidence>
<feature type="transmembrane region" description="Helical" evidence="1">
    <location>
        <begin position="331"/>
        <end position="354"/>
    </location>
</feature>
<comment type="caution">
    <text evidence="2">The sequence shown here is derived from an EMBL/GenBank/DDBJ whole genome shotgun (WGS) entry which is preliminary data.</text>
</comment>
<organism evidence="2 3">
    <name type="scientific">Clostridium mobile</name>
    <dbReference type="NCBI Taxonomy" id="2841512"/>
    <lineage>
        <taxon>Bacteria</taxon>
        <taxon>Bacillati</taxon>
        <taxon>Bacillota</taxon>
        <taxon>Clostridia</taxon>
        <taxon>Eubacteriales</taxon>
        <taxon>Clostridiaceae</taxon>
        <taxon>Clostridium</taxon>
    </lineage>
</organism>
<evidence type="ECO:0000313" key="3">
    <source>
        <dbReference type="Proteomes" id="UP000726170"/>
    </source>
</evidence>
<reference evidence="2 3" key="1">
    <citation type="submission" date="2021-06" db="EMBL/GenBank/DDBJ databases">
        <authorList>
            <person name="Sun Q."/>
            <person name="Li D."/>
        </authorList>
    </citation>
    <scope>NUCLEOTIDE SEQUENCE [LARGE SCALE GENOMIC DNA]</scope>
    <source>
        <strain evidence="2 3">MSJ-11</strain>
    </source>
</reference>
<keyword evidence="3" id="KW-1185">Reference proteome</keyword>
<dbReference type="InterPro" id="IPR007441">
    <property type="entry name" value="EutH"/>
</dbReference>
<accession>A0ABS6ED91</accession>
<dbReference type="PIRSF" id="PIRSF019466">
    <property type="entry name" value="EutH"/>
    <property type="match status" value="1"/>
</dbReference>
<feature type="transmembrane region" description="Helical" evidence="1">
    <location>
        <begin position="137"/>
        <end position="161"/>
    </location>
</feature>
<sequence>MGINEIIIYAMVVFMVLGAIDKCLDNKFGLGAAFEEGFMAMGSLTLAMVGVICLAPVLANILKPIVVPIYSALGADPAMFATTLLACDMGGFSLAVQLAQTPEAGLFAGAILGAMMGPTIVFTIPVALGIIEKEDHRFLATGVLAGIITIPIGALVGGLVAGFPIMMILKNLVPIILFAVLIALGLWKIPEKMIKGFTYFGRFIIIVITIGLAAAVVEKLTGIVIIPGMAPISEGIAVVGDIAVVLAGAFPMVYIITKVFNKPLLALGKVLGMNDISAAGLVASLANNIPMFGMMKNMDDRGKIINVAFAVSGAFVFGDHLGFVAGVAKNMIFPMIVGKLVGGVAAVFVAMIIANKVLDKTKGGEANGKHESTNA</sequence>
<keyword evidence="1" id="KW-0812">Transmembrane</keyword>
<keyword evidence="1" id="KW-1133">Transmembrane helix</keyword>
<keyword evidence="1" id="KW-0472">Membrane</keyword>
<feature type="transmembrane region" description="Helical" evidence="1">
    <location>
        <begin position="199"/>
        <end position="217"/>
    </location>
</feature>
<feature type="transmembrane region" description="Helical" evidence="1">
    <location>
        <begin position="78"/>
        <end position="99"/>
    </location>
</feature>
<dbReference type="PANTHER" id="PTHR40089">
    <property type="entry name" value="ETHANOLAMINE UTILIZATION PROTEIN EUTH"/>
    <property type="match status" value="1"/>
</dbReference>
<feature type="transmembrane region" description="Helical" evidence="1">
    <location>
        <begin position="168"/>
        <end position="187"/>
    </location>
</feature>
<dbReference type="NCBIfam" id="NF011666">
    <property type="entry name" value="PRK15086.1-2"/>
    <property type="match status" value="1"/>
</dbReference>
<name>A0ABS6ED91_9CLOT</name>
<feature type="transmembrane region" description="Helical" evidence="1">
    <location>
        <begin position="6"/>
        <end position="24"/>
    </location>
</feature>
<dbReference type="NCBIfam" id="NF011667">
    <property type="entry name" value="PRK15086.1-3"/>
    <property type="match status" value="1"/>
</dbReference>
<feature type="transmembrane region" description="Helical" evidence="1">
    <location>
        <begin position="238"/>
        <end position="256"/>
    </location>
</feature>
<feature type="transmembrane region" description="Helical" evidence="1">
    <location>
        <begin position="36"/>
        <end position="58"/>
    </location>
</feature>
<dbReference type="EMBL" id="JAHLQF010000001">
    <property type="protein sequence ID" value="MBU5483158.1"/>
    <property type="molecule type" value="Genomic_DNA"/>
</dbReference>
<dbReference type="Proteomes" id="UP000726170">
    <property type="component" value="Unassembled WGS sequence"/>
</dbReference>
<dbReference type="PANTHER" id="PTHR40089:SF1">
    <property type="entry name" value="ETHANOLAMINE PERMEASE EUTH-RELATED"/>
    <property type="match status" value="1"/>
</dbReference>
<gene>
    <name evidence="2" type="primary">eutH</name>
    <name evidence="2" type="ORF">KQI86_02390</name>
</gene>
<feature type="transmembrane region" description="Helical" evidence="1">
    <location>
        <begin position="106"/>
        <end position="131"/>
    </location>
</feature>